<protein>
    <submittedName>
        <fullName evidence="2">N-acetyltransferase</fullName>
    </submittedName>
</protein>
<dbReference type="PROSITE" id="PS51186">
    <property type="entry name" value="GNAT"/>
    <property type="match status" value="1"/>
</dbReference>
<sequence>MAGRVPIRTERLVLRDLCEADVPALVAGLSPFEVSGWLTVVPHPYTEADARAFIAATAARPGHDGWGIEDRTGALVGVIGIAETLGFWLARPYQGRGYATEAARALFDHYFASTAAEDLVSGHFEGNHPSFHVLEKLGFRRDGDERVWSRAQGMDMVLHRMRLSRARWETAPRD</sequence>
<dbReference type="InterPro" id="IPR016181">
    <property type="entry name" value="Acyl_CoA_acyltransferase"/>
</dbReference>
<feature type="domain" description="N-acetyltransferase" evidence="1">
    <location>
        <begin position="12"/>
        <end position="164"/>
    </location>
</feature>
<dbReference type="Proteomes" id="UP000617355">
    <property type="component" value="Unassembled WGS sequence"/>
</dbReference>
<dbReference type="Pfam" id="PF13302">
    <property type="entry name" value="Acetyltransf_3"/>
    <property type="match status" value="1"/>
</dbReference>
<dbReference type="Gene3D" id="3.40.630.30">
    <property type="match status" value="1"/>
</dbReference>
<keyword evidence="3" id="KW-1185">Reference proteome</keyword>
<dbReference type="RefSeq" id="WP_188527125.1">
    <property type="nucleotide sequence ID" value="NZ_BMGI01000002.1"/>
</dbReference>
<dbReference type="EMBL" id="BMGI01000002">
    <property type="protein sequence ID" value="GGD32835.1"/>
    <property type="molecule type" value="Genomic_DNA"/>
</dbReference>
<name>A0ABQ1QND9_9RHOB</name>
<evidence type="ECO:0000259" key="1">
    <source>
        <dbReference type="PROSITE" id="PS51186"/>
    </source>
</evidence>
<evidence type="ECO:0000313" key="2">
    <source>
        <dbReference type="EMBL" id="GGD32835.1"/>
    </source>
</evidence>
<organism evidence="2 3">
    <name type="scientific">Sinisalibacter lacisalsi</name>
    <dbReference type="NCBI Taxonomy" id="1526570"/>
    <lineage>
        <taxon>Bacteria</taxon>
        <taxon>Pseudomonadati</taxon>
        <taxon>Pseudomonadota</taxon>
        <taxon>Alphaproteobacteria</taxon>
        <taxon>Rhodobacterales</taxon>
        <taxon>Roseobacteraceae</taxon>
        <taxon>Sinisalibacter</taxon>
    </lineage>
</organism>
<dbReference type="SUPFAM" id="SSF55729">
    <property type="entry name" value="Acyl-CoA N-acyltransferases (Nat)"/>
    <property type="match status" value="1"/>
</dbReference>
<comment type="caution">
    <text evidence="2">The sequence shown here is derived from an EMBL/GenBank/DDBJ whole genome shotgun (WGS) entry which is preliminary data.</text>
</comment>
<dbReference type="InterPro" id="IPR051531">
    <property type="entry name" value="N-acetyltransferase"/>
</dbReference>
<dbReference type="PANTHER" id="PTHR43792">
    <property type="entry name" value="GNAT FAMILY, PUTATIVE (AFU_ORTHOLOGUE AFUA_3G00765)-RELATED-RELATED"/>
    <property type="match status" value="1"/>
</dbReference>
<reference evidence="3" key="1">
    <citation type="journal article" date="2019" name="Int. J. Syst. Evol. Microbiol.">
        <title>The Global Catalogue of Microorganisms (GCM) 10K type strain sequencing project: providing services to taxonomists for standard genome sequencing and annotation.</title>
        <authorList>
            <consortium name="The Broad Institute Genomics Platform"/>
            <consortium name="The Broad Institute Genome Sequencing Center for Infectious Disease"/>
            <person name="Wu L."/>
            <person name="Ma J."/>
        </authorList>
    </citation>
    <scope>NUCLEOTIDE SEQUENCE [LARGE SCALE GENOMIC DNA]</scope>
    <source>
        <strain evidence="3">CGMCC 1.12922</strain>
    </source>
</reference>
<accession>A0ABQ1QND9</accession>
<proteinExistence type="predicted"/>
<gene>
    <name evidence="2" type="ORF">GCM10011358_16190</name>
</gene>
<dbReference type="InterPro" id="IPR000182">
    <property type="entry name" value="GNAT_dom"/>
</dbReference>
<evidence type="ECO:0000313" key="3">
    <source>
        <dbReference type="Proteomes" id="UP000617355"/>
    </source>
</evidence>